<proteinExistence type="predicted"/>
<feature type="compositionally biased region" description="Polar residues" evidence="1">
    <location>
        <begin position="631"/>
        <end position="659"/>
    </location>
</feature>
<feature type="compositionally biased region" description="Polar residues" evidence="1">
    <location>
        <begin position="559"/>
        <end position="569"/>
    </location>
</feature>
<evidence type="ECO:0000313" key="2">
    <source>
        <dbReference type="EMBL" id="KZT30026.1"/>
    </source>
</evidence>
<dbReference type="Proteomes" id="UP000076761">
    <property type="component" value="Unassembled WGS sequence"/>
</dbReference>
<dbReference type="EMBL" id="KV425552">
    <property type="protein sequence ID" value="KZT30026.1"/>
    <property type="molecule type" value="Genomic_DNA"/>
</dbReference>
<feature type="compositionally biased region" description="Low complexity" evidence="1">
    <location>
        <begin position="457"/>
        <end position="476"/>
    </location>
</feature>
<dbReference type="InParanoid" id="A0A165VQE4"/>
<feature type="compositionally biased region" description="Low complexity" evidence="1">
    <location>
        <begin position="599"/>
        <end position="623"/>
    </location>
</feature>
<feature type="region of interest" description="Disordered" evidence="1">
    <location>
        <begin position="843"/>
        <end position="871"/>
    </location>
</feature>
<feature type="compositionally biased region" description="Acidic residues" evidence="1">
    <location>
        <begin position="73"/>
        <end position="82"/>
    </location>
</feature>
<feature type="compositionally biased region" description="Acidic residues" evidence="1">
    <location>
        <begin position="1079"/>
        <end position="1088"/>
    </location>
</feature>
<keyword evidence="3" id="KW-1185">Reference proteome</keyword>
<feature type="compositionally biased region" description="Basic and acidic residues" evidence="1">
    <location>
        <begin position="146"/>
        <end position="163"/>
    </location>
</feature>
<organism evidence="2 3">
    <name type="scientific">Neolentinus lepideus HHB14362 ss-1</name>
    <dbReference type="NCBI Taxonomy" id="1314782"/>
    <lineage>
        <taxon>Eukaryota</taxon>
        <taxon>Fungi</taxon>
        <taxon>Dikarya</taxon>
        <taxon>Basidiomycota</taxon>
        <taxon>Agaricomycotina</taxon>
        <taxon>Agaricomycetes</taxon>
        <taxon>Gloeophyllales</taxon>
        <taxon>Gloeophyllaceae</taxon>
        <taxon>Neolentinus</taxon>
    </lineage>
</organism>
<name>A0A165VQE4_9AGAM</name>
<feature type="region of interest" description="Disordered" evidence="1">
    <location>
        <begin position="1102"/>
        <end position="1224"/>
    </location>
</feature>
<feature type="region of interest" description="Disordered" evidence="1">
    <location>
        <begin position="803"/>
        <end position="831"/>
    </location>
</feature>
<feature type="compositionally biased region" description="Low complexity" evidence="1">
    <location>
        <begin position="660"/>
        <end position="671"/>
    </location>
</feature>
<gene>
    <name evidence="2" type="ORF">NEOLEDRAFT_1166316</name>
</gene>
<feature type="compositionally biased region" description="Polar residues" evidence="1">
    <location>
        <begin position="1019"/>
        <end position="1033"/>
    </location>
</feature>
<feature type="compositionally biased region" description="Pro residues" evidence="1">
    <location>
        <begin position="854"/>
        <end position="864"/>
    </location>
</feature>
<reference evidence="2 3" key="1">
    <citation type="journal article" date="2016" name="Mol. Biol. Evol.">
        <title>Comparative Genomics of Early-Diverging Mushroom-Forming Fungi Provides Insights into the Origins of Lignocellulose Decay Capabilities.</title>
        <authorList>
            <person name="Nagy L.G."/>
            <person name="Riley R."/>
            <person name="Tritt A."/>
            <person name="Adam C."/>
            <person name="Daum C."/>
            <person name="Floudas D."/>
            <person name="Sun H."/>
            <person name="Yadav J.S."/>
            <person name="Pangilinan J."/>
            <person name="Larsson K.H."/>
            <person name="Matsuura K."/>
            <person name="Barry K."/>
            <person name="Labutti K."/>
            <person name="Kuo R."/>
            <person name="Ohm R.A."/>
            <person name="Bhattacharya S.S."/>
            <person name="Shirouzu T."/>
            <person name="Yoshinaga Y."/>
            <person name="Martin F.M."/>
            <person name="Grigoriev I.V."/>
            <person name="Hibbett D.S."/>
        </authorList>
    </citation>
    <scope>NUCLEOTIDE SEQUENCE [LARGE SCALE GENOMIC DNA]</scope>
    <source>
        <strain evidence="2 3">HHB14362 ss-1</strain>
    </source>
</reference>
<feature type="region of interest" description="Disordered" evidence="1">
    <location>
        <begin position="244"/>
        <end position="678"/>
    </location>
</feature>
<feature type="compositionally biased region" description="Basic residues" evidence="1">
    <location>
        <begin position="93"/>
        <end position="109"/>
    </location>
</feature>
<feature type="compositionally biased region" description="Basic and acidic residues" evidence="1">
    <location>
        <begin position="346"/>
        <end position="355"/>
    </location>
</feature>
<feature type="compositionally biased region" description="Low complexity" evidence="1">
    <location>
        <begin position="431"/>
        <end position="440"/>
    </location>
</feature>
<feature type="region of interest" description="Disordered" evidence="1">
    <location>
        <begin position="26"/>
        <end position="209"/>
    </location>
</feature>
<sequence>MTSTTERPILRAVPSENWDEDFEFQANEHCDTHATSLPARSPVDTPPSNLHEWAEPGPSTPNRRRAQPSQTENWDDDFEDAGDSPARPTVSYSHRKRNHNSVGSSKRRAGQAIENWDDEFELGFAEPPSGTRRSRQRGRYASSDSDSDHGELGFGDKEDDKTITARSRRGLAATATPPPPVPPIPPLFSNPSDPSPFPGSPTASVFSVPTSRDRDSMSIAYGSTAALNLHPTLSGSSSAIGHVTRGFAALPPSPPIHRERRRLRKKSRPRPLDGNLIELVDMDPDEDTQPVPIPRTPEQHEADLPSTQPPSEPSSPQQTRAPLLSRIGSVSKRWGRRKRSVGPDEVLMHEREREPPSGPVTDNDATPVAPSQSRSARWFFRGGVGTTEGEVSGTESQDEGEGEREVESPTKKKGRRKSENGLKLQPKSRPSPDALALSSPPGSPLKHRAQLFTRHVSYGGRSMSKSSSNGSGSMSMEDLSLRSKSSREPDVPKLNKEKGREKEPSMFMNRIRRISLGTPASGLKPKHRKTKSSMGPDDTGQEGLAVSSLLPPLSSPSPFASQADLSFSADSRMDPKPTQAPLTTKLLPPIELRPPSPSRSPSESIRASESEPIPSSSVSTSPLDMLLRPSTGVSSVVTPTKLSMSPQSASLGRSSQSPVAANSSAGNGSSGTIVPRRNSLGDLKIPARISQAQSGLRRDLELVRDFAASVDKLKHLQLTYVSLAHEVQQVLITSRPSSPPVSSPSTTSFFGFSKQKGRARSNTNPVPPPDAHAQFASDYQSIESRYKIVWECAELLIELGGGGPTATASPSTSVSAPAMQVSQSAPPIDGRKSRERAITLAGDESKPDPVSLPISPPIASPPNPSWRASTGRHDLSSRQLLLLREMLHASDTSPSSSFLGAHAAEIPEETVINRGWKWGDAMSSTITLPSEESSAIHSSPMQKRRTSKLGMSGLRDMLRLLKKNTLEQQYQLKSAVSVSTIESSLDVRHESKSVRSQVPTQRRRAKTSSGPEEMKSLQEHLNSPYGTSSSLSHKPSPRRPSLASIFRIGQKHKVQGNANPSTDDVMGTTGLGHSRSATEEEEDWDEIDSTSDLDLAARAFGVSPDGMATVKGRSKKNKSPYQLQLDAGQSGRPITPHTGPNASQSSIWGDARRLSNVEENGDGDQRQSRSVSKSRRRSSIFPSSSPKRPPSRGWKPGKSGSVRSAPPMDTPAPDPKLAMTPQNIKPLLENAKEVELRLNDCIEELRGLLTAKPAGEGEPNA</sequence>
<feature type="compositionally biased region" description="Pro residues" evidence="1">
    <location>
        <begin position="176"/>
        <end position="199"/>
    </location>
</feature>
<dbReference type="OrthoDB" id="2554322at2759"/>
<evidence type="ECO:0000256" key="1">
    <source>
        <dbReference type="SAM" id="MobiDB-lite"/>
    </source>
</evidence>
<feature type="region of interest" description="Disordered" evidence="1">
    <location>
        <begin position="1052"/>
        <end position="1088"/>
    </location>
</feature>
<accession>A0A165VQE4</accession>
<feature type="compositionally biased region" description="Basic residues" evidence="1">
    <location>
        <begin position="258"/>
        <end position="269"/>
    </location>
</feature>
<feature type="compositionally biased region" description="Polar residues" evidence="1">
    <location>
        <begin position="1138"/>
        <end position="1147"/>
    </location>
</feature>
<feature type="region of interest" description="Disordered" evidence="1">
    <location>
        <begin position="982"/>
        <end position="1040"/>
    </location>
</feature>
<protein>
    <submittedName>
        <fullName evidence="2">Uncharacterized protein</fullName>
    </submittedName>
</protein>
<feature type="compositionally biased region" description="Low complexity" evidence="1">
    <location>
        <begin position="805"/>
        <end position="818"/>
    </location>
</feature>
<feature type="compositionally biased region" description="Low complexity" evidence="1">
    <location>
        <begin position="547"/>
        <end position="558"/>
    </location>
</feature>
<feature type="compositionally biased region" description="Basic and acidic residues" evidence="1">
    <location>
        <begin position="479"/>
        <end position="504"/>
    </location>
</feature>
<dbReference type="AlphaFoldDB" id="A0A165VQE4"/>
<evidence type="ECO:0000313" key="3">
    <source>
        <dbReference type="Proteomes" id="UP000076761"/>
    </source>
</evidence>
<feature type="compositionally biased region" description="Low complexity" evidence="1">
    <location>
        <begin position="1179"/>
        <end position="1198"/>
    </location>
</feature>